<dbReference type="InterPro" id="IPR013096">
    <property type="entry name" value="Cupin_2"/>
</dbReference>
<dbReference type="AlphaFoldDB" id="A0A4E9DU38"/>
<dbReference type="Gene3D" id="2.60.120.10">
    <property type="entry name" value="Jelly Rolls"/>
    <property type="match status" value="1"/>
</dbReference>
<dbReference type="InterPro" id="IPR036291">
    <property type="entry name" value="NAD(P)-bd_dom_sf"/>
</dbReference>
<sequence>MTNWVSFTKTWHSKPYATIDPTRPELNAAGKFVAITGGGTGIGKSMAVAFAQAGASTVAILGRRLDKLEAAVNDIAQASGGKTKVIFETSDISKRDSVDTAVKNLVNKAGGANVDVLICNAGYCPTPGTLLGSEENDFRQGLDLNIMGAFNTLQAFAPVLATNAYVFNTSSGSAHVKPVPTIWAYATAKLAAIKIFEYFQMENPELHVVQIQPGVIMTEMTEGAGVVDAAPDDPALAGQLSVWLTSPEAKFLKGKYVWANWDVDELKARAEEIQNSPTLLKLCLDGVAIRQSFNDTRDTKMATTRHLKTLQAGDNLKMDLLVDQDSEKYSAVCTYDGTLGGEPFFVPPHWHKYHDEHITVLEGRMTITLDGKATVATPETGTMFIPRWSVHSFRGFPGEKTVFEERNQPSGEYKALFFNDVFQCGKPPNLWLALRAAFDGDLYASLPFGSKVIDQLFISVFGFVAKLFAPAKPKTL</sequence>
<keyword evidence="3" id="KW-0560">Oxidoreductase</keyword>
<dbReference type="InterPro" id="IPR002347">
    <property type="entry name" value="SDR_fam"/>
</dbReference>
<dbReference type="Pfam" id="PF00106">
    <property type="entry name" value="adh_short"/>
    <property type="match status" value="1"/>
</dbReference>
<dbReference type="PRINTS" id="PR00081">
    <property type="entry name" value="GDHRDH"/>
</dbReference>
<dbReference type="EMBL" id="CAAKMV010000127">
    <property type="protein sequence ID" value="VIO57092.1"/>
    <property type="molecule type" value="Genomic_DNA"/>
</dbReference>
<dbReference type="CDD" id="cd02208">
    <property type="entry name" value="cupin_RmlC-like"/>
    <property type="match status" value="1"/>
</dbReference>
<evidence type="ECO:0000256" key="1">
    <source>
        <dbReference type="ARBA" id="ARBA00006484"/>
    </source>
</evidence>
<evidence type="ECO:0000256" key="2">
    <source>
        <dbReference type="ARBA" id="ARBA00022857"/>
    </source>
</evidence>
<evidence type="ECO:0000256" key="3">
    <source>
        <dbReference type="ARBA" id="ARBA00023002"/>
    </source>
</evidence>
<proteinExistence type="inferred from homology"/>
<name>A0A4E9DU38_GIBZA</name>
<dbReference type="GO" id="GO:0016491">
    <property type="term" value="F:oxidoreductase activity"/>
    <property type="evidence" value="ECO:0007669"/>
    <property type="project" value="UniProtKB-KW"/>
</dbReference>
<reference evidence="5" key="1">
    <citation type="submission" date="2019-04" db="EMBL/GenBank/DDBJ databases">
        <authorList>
            <person name="Melise S."/>
            <person name="Noan J."/>
            <person name="Okalmin O."/>
        </authorList>
    </citation>
    <scope>NUCLEOTIDE SEQUENCE</scope>
    <source>
        <strain evidence="5">FN9</strain>
    </source>
</reference>
<dbReference type="SUPFAM" id="SSF51182">
    <property type="entry name" value="RmlC-like cupins"/>
    <property type="match status" value="1"/>
</dbReference>
<dbReference type="SUPFAM" id="SSF51735">
    <property type="entry name" value="NAD(P)-binding Rossmann-fold domains"/>
    <property type="match status" value="1"/>
</dbReference>
<keyword evidence="2" id="KW-0521">NADP</keyword>
<organism evidence="5">
    <name type="scientific">Gibberella zeae</name>
    <name type="common">Wheat head blight fungus</name>
    <name type="synonym">Fusarium graminearum</name>
    <dbReference type="NCBI Taxonomy" id="5518"/>
    <lineage>
        <taxon>Eukaryota</taxon>
        <taxon>Fungi</taxon>
        <taxon>Dikarya</taxon>
        <taxon>Ascomycota</taxon>
        <taxon>Pezizomycotina</taxon>
        <taxon>Sordariomycetes</taxon>
        <taxon>Hypocreomycetidae</taxon>
        <taxon>Hypocreales</taxon>
        <taxon>Nectriaceae</taxon>
        <taxon>Fusarium</taxon>
    </lineage>
</organism>
<protein>
    <recommendedName>
        <fullName evidence="4">Cupin type-2 domain-containing protein</fullName>
    </recommendedName>
</protein>
<gene>
    <name evidence="5" type="ORF">FUG_LOCUS237291</name>
</gene>
<dbReference type="Pfam" id="PF07883">
    <property type="entry name" value="Cupin_2"/>
    <property type="match status" value="1"/>
</dbReference>
<dbReference type="InterPro" id="IPR014710">
    <property type="entry name" value="RmlC-like_jellyroll"/>
</dbReference>
<dbReference type="PANTHER" id="PTHR43391">
    <property type="entry name" value="RETINOL DEHYDROGENASE-RELATED"/>
    <property type="match status" value="1"/>
</dbReference>
<accession>A0A4E9DU38</accession>
<dbReference type="PANTHER" id="PTHR43391:SF14">
    <property type="entry name" value="DEHYDROGENASE_REDUCTASE SDR FAMILY PROTEIN 7-LIKE"/>
    <property type="match status" value="1"/>
</dbReference>
<dbReference type="InterPro" id="IPR011051">
    <property type="entry name" value="RmlC_Cupin_sf"/>
</dbReference>
<dbReference type="CDD" id="cd05233">
    <property type="entry name" value="SDR_c"/>
    <property type="match status" value="1"/>
</dbReference>
<evidence type="ECO:0000313" key="5">
    <source>
        <dbReference type="EMBL" id="VIO57092.1"/>
    </source>
</evidence>
<dbReference type="Gene3D" id="3.40.50.720">
    <property type="entry name" value="NAD(P)-binding Rossmann-like Domain"/>
    <property type="match status" value="1"/>
</dbReference>
<feature type="domain" description="Cupin type-2" evidence="4">
    <location>
        <begin position="346"/>
        <end position="394"/>
    </location>
</feature>
<comment type="similarity">
    <text evidence="1">Belongs to the short-chain dehydrogenases/reductases (SDR) family.</text>
</comment>
<evidence type="ECO:0000259" key="4">
    <source>
        <dbReference type="Pfam" id="PF07883"/>
    </source>
</evidence>